<dbReference type="Gene3D" id="3.60.15.10">
    <property type="entry name" value="Ribonuclease Z/Hydroxyacylglutathione hydrolase-like"/>
    <property type="match status" value="1"/>
</dbReference>
<dbReference type="InterPro" id="IPR001279">
    <property type="entry name" value="Metallo-B-lactamas"/>
</dbReference>
<name>A0ABQ0H436_9HYPH</name>
<dbReference type="SMART" id="SM00849">
    <property type="entry name" value="Lactamase_B"/>
    <property type="match status" value="1"/>
</dbReference>
<keyword evidence="3" id="KW-1185">Reference proteome</keyword>
<dbReference type="Pfam" id="PF12706">
    <property type="entry name" value="Lactamase_B_2"/>
    <property type="match status" value="1"/>
</dbReference>
<reference evidence="2 3" key="1">
    <citation type="submission" date="2024-10" db="EMBL/GenBank/DDBJ databases">
        <title>Isolation, draft genome sequencing and identification of Phyllobacterium sp. NSA23, isolated from leaf soil.</title>
        <authorList>
            <person name="Akita H."/>
        </authorList>
    </citation>
    <scope>NUCLEOTIDE SEQUENCE [LARGE SCALE GENOMIC DNA]</scope>
    <source>
        <strain evidence="2 3">NSA23</strain>
    </source>
</reference>
<gene>
    <name evidence="2" type="ORF">PPNSA23_36320</name>
</gene>
<proteinExistence type="predicted"/>
<dbReference type="InterPro" id="IPR050114">
    <property type="entry name" value="UPF0173_UPF0282_UlaG_hydrolase"/>
</dbReference>
<comment type="caution">
    <text evidence="2">The sequence shown here is derived from an EMBL/GenBank/DDBJ whole genome shotgun (WGS) entry which is preliminary data.</text>
</comment>
<dbReference type="RefSeq" id="WP_407866252.1">
    <property type="nucleotide sequence ID" value="NZ_BAAFZP010000002.1"/>
</dbReference>
<evidence type="ECO:0000313" key="3">
    <source>
        <dbReference type="Proteomes" id="UP001628091"/>
    </source>
</evidence>
<evidence type="ECO:0000313" key="2">
    <source>
        <dbReference type="EMBL" id="GAB1583689.1"/>
    </source>
</evidence>
<dbReference type="PANTHER" id="PTHR43546">
    <property type="entry name" value="UPF0173 METAL-DEPENDENT HYDROLASE MJ1163-RELATED"/>
    <property type="match status" value="1"/>
</dbReference>
<dbReference type="SUPFAM" id="SSF56281">
    <property type="entry name" value="Metallo-hydrolase/oxidoreductase"/>
    <property type="match status" value="1"/>
</dbReference>
<protein>
    <submittedName>
        <fullName evidence="2">MBL fold metallo-hydrolase</fullName>
    </submittedName>
</protein>
<feature type="domain" description="Metallo-beta-lactamase" evidence="1">
    <location>
        <begin position="32"/>
        <end position="225"/>
    </location>
</feature>
<evidence type="ECO:0000259" key="1">
    <source>
        <dbReference type="SMART" id="SM00849"/>
    </source>
</evidence>
<sequence length="287" mass="31328">MAGKLRERPFEGTLAGALAGKPDSNPTFYWLGQAGFVVDIAGRRLVIDPYLSDSLAMKYRGTRYPHQRMMPPPIEPAELIGVDYALCTHAHTDHMDPGTLPALFAANPAATLIAPRAVRAAALERSGLPESRIRFVDAGEALDLGDDLRVIPTRAAHETIERDMHGNHRFLGFLIKGPDVTLWHSGDTIPFDGQVEEVSPHRPDIALLPVNGRRPELSSQGVPGNLTLSEAVELTRAIGASSMIAHHYGLFDFNTIEPELIDSMAQSANDINLCRARQAIAFEWALT</sequence>
<dbReference type="EMBL" id="BAAFZP010000002">
    <property type="protein sequence ID" value="GAB1583689.1"/>
    <property type="molecule type" value="Genomic_DNA"/>
</dbReference>
<organism evidence="2 3">
    <name type="scientific">Phyllobacterium phragmitis</name>
    <dbReference type="NCBI Taxonomy" id="2670329"/>
    <lineage>
        <taxon>Bacteria</taxon>
        <taxon>Pseudomonadati</taxon>
        <taxon>Pseudomonadota</taxon>
        <taxon>Alphaproteobacteria</taxon>
        <taxon>Hyphomicrobiales</taxon>
        <taxon>Phyllobacteriaceae</taxon>
        <taxon>Phyllobacterium</taxon>
    </lineage>
</organism>
<accession>A0ABQ0H436</accession>
<dbReference type="Proteomes" id="UP001628091">
    <property type="component" value="Unassembled WGS sequence"/>
</dbReference>
<dbReference type="InterPro" id="IPR036866">
    <property type="entry name" value="RibonucZ/Hydroxyglut_hydro"/>
</dbReference>